<proteinExistence type="predicted"/>
<dbReference type="Proteomes" id="UP000079169">
    <property type="component" value="Unplaced"/>
</dbReference>
<evidence type="ECO:0000256" key="2">
    <source>
        <dbReference type="SAM" id="MobiDB-lite"/>
    </source>
</evidence>
<dbReference type="AlphaFoldDB" id="A0A3Q0JLE0"/>
<evidence type="ECO:0000256" key="3">
    <source>
        <dbReference type="SAM" id="SignalP"/>
    </source>
</evidence>
<feature type="compositionally biased region" description="Basic and acidic residues" evidence="2">
    <location>
        <begin position="478"/>
        <end position="489"/>
    </location>
</feature>
<evidence type="ECO:0000313" key="5">
    <source>
        <dbReference type="RefSeq" id="XP_026689152.1"/>
    </source>
</evidence>
<keyword evidence="1" id="KW-0175">Coiled coil</keyword>
<feature type="compositionally biased region" description="Basic and acidic residues" evidence="2">
    <location>
        <begin position="498"/>
        <end position="512"/>
    </location>
</feature>
<feature type="region of interest" description="Disordered" evidence="2">
    <location>
        <begin position="478"/>
        <end position="680"/>
    </location>
</feature>
<protein>
    <submittedName>
        <fullName evidence="5">Uncharacterized protein LOC103524236</fullName>
    </submittedName>
</protein>
<reference evidence="5" key="1">
    <citation type="submission" date="2025-08" db="UniProtKB">
        <authorList>
            <consortium name="RefSeq"/>
        </authorList>
    </citation>
    <scope>IDENTIFICATION</scope>
</reference>
<feature type="signal peptide" evidence="3">
    <location>
        <begin position="1"/>
        <end position="19"/>
    </location>
</feature>
<sequence>MGSFLLGLLICAVLTLTSCTRQPSINIGGFEITHNRVAGNGWNVRPFRITGPNGFVWEQSISKPTPPSLTPELDKYVWCPECFLTQIYGKPTGKYEGPSSDAPIAVVNGFKVWNNRVVGHGWDVQEKVITGPGGFYWEPTPEKPAPPSLPPKLNKLVWCSGCLLTNVYSKPTWSYYYGDAFPQTQKTERNGSITKKGQKKSRSYGDAFPQTPKTERKGSITKKGQKESTGSFNMPPPFPYQQVSPWQQPYMAPFFPPQMQPFPFTRMSPFGHNGMPTFTPYDMPPGYFENSMGPLTNRPILDDMLTSTPSDMPPRFFQNSMGPLTDRPILDDMLTSTPSDMLPRFFQNSMGPRTSWEMPPPFFQNSMGPLNPRPILEAMPPFYQIGMPFYPPYKMSLFSANPNFGGVSLPPQINKFQTSPSKSKPSEATSEFVTKELESPEVMMTEKNLEKLDKDLKRLINEISEHFKNILNSIEKHPHEPVDKHEQAKPDVTSQKYNKHEDMTNGKQEIPKKLQPKPQTEKILEQKQSLLDNLEENIKQLNPPNDPVQKYQKPSNQISEPDEKQKELTNGEQTIPNTLEPEPEAKKDIHAKNPNALDNLEPKKEPLNSVDDLAQNDKTSNGQMPELNEKQTDLKNSEQTILNTSEPEPQGQENEAPEKEEPIVKEDKIEDDNKTEEEDN</sequence>
<feature type="coiled-coil region" evidence="1">
    <location>
        <begin position="442"/>
        <end position="469"/>
    </location>
</feature>
<gene>
    <name evidence="5" type="primary">LOC103524236</name>
</gene>
<keyword evidence="4" id="KW-1185">Reference proteome</keyword>
<organism evidence="4 5">
    <name type="scientific">Diaphorina citri</name>
    <name type="common">Asian citrus psyllid</name>
    <dbReference type="NCBI Taxonomy" id="121845"/>
    <lineage>
        <taxon>Eukaryota</taxon>
        <taxon>Metazoa</taxon>
        <taxon>Ecdysozoa</taxon>
        <taxon>Arthropoda</taxon>
        <taxon>Hexapoda</taxon>
        <taxon>Insecta</taxon>
        <taxon>Pterygota</taxon>
        <taxon>Neoptera</taxon>
        <taxon>Paraneoptera</taxon>
        <taxon>Hemiptera</taxon>
        <taxon>Sternorrhyncha</taxon>
        <taxon>Psylloidea</taxon>
        <taxon>Psyllidae</taxon>
        <taxon>Diaphorininae</taxon>
        <taxon>Diaphorina</taxon>
    </lineage>
</organism>
<feature type="region of interest" description="Disordered" evidence="2">
    <location>
        <begin position="187"/>
        <end position="237"/>
    </location>
</feature>
<feature type="compositionally biased region" description="Polar residues" evidence="2">
    <location>
        <begin position="637"/>
        <end position="653"/>
    </location>
</feature>
<feature type="compositionally biased region" description="Basic and acidic residues" evidence="2">
    <location>
        <begin position="627"/>
        <end position="636"/>
    </location>
</feature>
<dbReference type="GeneID" id="103524236"/>
<keyword evidence="3" id="KW-0732">Signal</keyword>
<dbReference type="RefSeq" id="XP_026689152.1">
    <property type="nucleotide sequence ID" value="XM_026833351.1"/>
</dbReference>
<evidence type="ECO:0000313" key="4">
    <source>
        <dbReference type="Proteomes" id="UP000079169"/>
    </source>
</evidence>
<feature type="compositionally biased region" description="Basic and acidic residues" evidence="2">
    <location>
        <begin position="656"/>
        <end position="672"/>
    </location>
</feature>
<feature type="chain" id="PRO_5018069391" evidence="3">
    <location>
        <begin position="20"/>
        <end position="680"/>
    </location>
</feature>
<dbReference type="PaxDb" id="121845-A0A3Q0JLE0"/>
<dbReference type="KEGG" id="dci:103524236"/>
<accession>A0A3Q0JLE0</accession>
<name>A0A3Q0JLE0_DIACI</name>
<evidence type="ECO:0000256" key="1">
    <source>
        <dbReference type="SAM" id="Coils"/>
    </source>
</evidence>